<evidence type="ECO:0000313" key="1">
    <source>
        <dbReference type="EMBL" id="TLD43220.1"/>
    </source>
</evidence>
<evidence type="ECO:0000313" key="2">
    <source>
        <dbReference type="Proteomes" id="UP000319783"/>
    </source>
</evidence>
<proteinExistence type="predicted"/>
<gene>
    <name evidence="1" type="ORF">JETT_0389</name>
</gene>
<reference evidence="1 2" key="1">
    <citation type="submission" date="2019-04" db="EMBL/GenBank/DDBJ databases">
        <title>Genome of a novel bacterium Candidatus Jettenia ecosi reconstructed from metagenome of an anammox bioreactor.</title>
        <authorList>
            <person name="Mardanov A.V."/>
            <person name="Beletsky A.V."/>
            <person name="Ravin N.V."/>
            <person name="Botchkova E.A."/>
            <person name="Litti Y.V."/>
            <person name="Nozhevnikova A.N."/>
        </authorList>
    </citation>
    <scope>NUCLEOTIDE SEQUENCE [LARGE SCALE GENOMIC DNA]</scope>
    <source>
        <strain evidence="1">J2</strain>
    </source>
</reference>
<dbReference type="AlphaFoldDB" id="A0A533QRG5"/>
<sequence>MVPASGANIIVGAMDTAIIPLSDTGEPVSLKMDHKTVIKKMLLPKVSTNAPLK</sequence>
<dbReference type="EMBL" id="SULG01000005">
    <property type="protein sequence ID" value="TLD43220.1"/>
    <property type="molecule type" value="Genomic_DNA"/>
</dbReference>
<organism evidence="1 2">
    <name type="scientific">Candidatus Jettenia ecosi</name>
    <dbReference type="NCBI Taxonomy" id="2494326"/>
    <lineage>
        <taxon>Bacteria</taxon>
        <taxon>Pseudomonadati</taxon>
        <taxon>Planctomycetota</taxon>
        <taxon>Candidatus Brocadiia</taxon>
        <taxon>Candidatus Brocadiales</taxon>
        <taxon>Candidatus Brocadiaceae</taxon>
        <taxon>Candidatus Jettenia</taxon>
    </lineage>
</organism>
<comment type="caution">
    <text evidence="1">The sequence shown here is derived from an EMBL/GenBank/DDBJ whole genome shotgun (WGS) entry which is preliminary data.</text>
</comment>
<protein>
    <submittedName>
        <fullName evidence="1">Uncharacterized protein</fullName>
    </submittedName>
</protein>
<dbReference type="Proteomes" id="UP000319783">
    <property type="component" value="Unassembled WGS sequence"/>
</dbReference>
<name>A0A533QRG5_9BACT</name>
<accession>A0A533QRG5</accession>